<evidence type="ECO:0000256" key="3">
    <source>
        <dbReference type="ARBA" id="ARBA00022741"/>
    </source>
</evidence>
<dbReference type="PROSITE" id="PS50011">
    <property type="entry name" value="PROTEIN_KINASE_DOM"/>
    <property type="match status" value="1"/>
</dbReference>
<dbReference type="InterPro" id="IPR011009">
    <property type="entry name" value="Kinase-like_dom_sf"/>
</dbReference>
<keyword evidence="3 5" id="KW-0547">Nucleotide-binding</keyword>
<name>A0A914V3F8_9BILA</name>
<dbReference type="InterPro" id="IPR050629">
    <property type="entry name" value="STE20/SPS1-PAK"/>
</dbReference>
<dbReference type="GO" id="GO:0005737">
    <property type="term" value="C:cytoplasm"/>
    <property type="evidence" value="ECO:0007669"/>
    <property type="project" value="TreeGrafter"/>
</dbReference>
<evidence type="ECO:0000313" key="7">
    <source>
        <dbReference type="Proteomes" id="UP000887566"/>
    </source>
</evidence>
<dbReference type="PROSITE" id="PS00107">
    <property type="entry name" value="PROTEIN_KINASE_ATP"/>
    <property type="match status" value="1"/>
</dbReference>
<evidence type="ECO:0000256" key="5">
    <source>
        <dbReference type="PROSITE-ProRule" id="PRU10141"/>
    </source>
</evidence>
<dbReference type="GO" id="GO:0008349">
    <property type="term" value="F:MAP kinase kinase kinase kinase activity"/>
    <property type="evidence" value="ECO:0007669"/>
    <property type="project" value="TreeGrafter"/>
</dbReference>
<proteinExistence type="inferred from homology"/>
<evidence type="ECO:0000256" key="1">
    <source>
        <dbReference type="ARBA" id="ARBA00008874"/>
    </source>
</evidence>
<keyword evidence="4 5" id="KW-0067">ATP-binding</keyword>
<dbReference type="PANTHER" id="PTHR48012">
    <property type="entry name" value="STERILE20-LIKE KINASE, ISOFORM B-RELATED"/>
    <property type="match status" value="1"/>
</dbReference>
<evidence type="ECO:0000256" key="4">
    <source>
        <dbReference type="ARBA" id="ARBA00022840"/>
    </source>
</evidence>
<dbReference type="AlphaFoldDB" id="A0A914V3F8"/>
<feature type="binding site" evidence="5">
    <location>
        <position position="47"/>
    </location>
    <ligand>
        <name>ATP</name>
        <dbReference type="ChEBI" id="CHEBI:30616"/>
    </ligand>
</feature>
<evidence type="ECO:0000313" key="8">
    <source>
        <dbReference type="WBParaSite" id="PSAMB.scaffold15025size1702.g36341.t1"/>
    </source>
</evidence>
<dbReference type="GO" id="GO:0005524">
    <property type="term" value="F:ATP binding"/>
    <property type="evidence" value="ECO:0007669"/>
    <property type="project" value="UniProtKB-UniRule"/>
</dbReference>
<dbReference type="Pfam" id="PF00069">
    <property type="entry name" value="Pkinase"/>
    <property type="match status" value="1"/>
</dbReference>
<evidence type="ECO:0000256" key="2">
    <source>
        <dbReference type="ARBA" id="ARBA00012513"/>
    </source>
</evidence>
<accession>A0A914V3F8</accession>
<dbReference type="SUPFAM" id="SSF56112">
    <property type="entry name" value="Protein kinase-like (PK-like)"/>
    <property type="match status" value="1"/>
</dbReference>
<feature type="domain" description="Protein kinase" evidence="6">
    <location>
        <begin position="18"/>
        <end position="83"/>
    </location>
</feature>
<sequence length="83" mass="9384">MATANPDLIKRADPTDDYELLQRVGSGTYGEVYKARHIRTGDMSAIKVVKLEPGDNFTVIQQEILMMRDCVHQNIIAYHGSYL</sequence>
<keyword evidence="7" id="KW-1185">Reference proteome</keyword>
<protein>
    <recommendedName>
        <fullName evidence="2">non-specific serine/threonine protein kinase</fullName>
        <ecNumber evidence="2">2.7.11.1</ecNumber>
    </recommendedName>
</protein>
<reference evidence="8" key="1">
    <citation type="submission" date="2022-11" db="UniProtKB">
        <authorList>
            <consortium name="WormBaseParasite"/>
        </authorList>
    </citation>
    <scope>IDENTIFICATION</scope>
</reference>
<dbReference type="Gene3D" id="3.30.200.20">
    <property type="entry name" value="Phosphorylase Kinase, domain 1"/>
    <property type="match status" value="1"/>
</dbReference>
<dbReference type="WBParaSite" id="PSAMB.scaffold15025size1702.g36341.t1">
    <property type="protein sequence ID" value="PSAMB.scaffold15025size1702.g36341.t1"/>
    <property type="gene ID" value="PSAMB.scaffold15025size1702.g36341"/>
</dbReference>
<dbReference type="Proteomes" id="UP000887566">
    <property type="component" value="Unplaced"/>
</dbReference>
<organism evidence="7 8">
    <name type="scientific">Plectus sambesii</name>
    <dbReference type="NCBI Taxonomy" id="2011161"/>
    <lineage>
        <taxon>Eukaryota</taxon>
        <taxon>Metazoa</taxon>
        <taxon>Ecdysozoa</taxon>
        <taxon>Nematoda</taxon>
        <taxon>Chromadorea</taxon>
        <taxon>Plectida</taxon>
        <taxon>Plectina</taxon>
        <taxon>Plectoidea</taxon>
        <taxon>Plectidae</taxon>
        <taxon>Plectus</taxon>
    </lineage>
</organism>
<dbReference type="InterPro" id="IPR017441">
    <property type="entry name" value="Protein_kinase_ATP_BS"/>
</dbReference>
<dbReference type="EC" id="2.7.11.1" evidence="2"/>
<comment type="similarity">
    <text evidence="1">Belongs to the protein kinase superfamily. STE Ser/Thr protein kinase family. STE20 subfamily.</text>
</comment>
<dbReference type="PANTHER" id="PTHR48012:SF18">
    <property type="entry name" value="HAPPYHOUR, ISOFORM A"/>
    <property type="match status" value="1"/>
</dbReference>
<evidence type="ECO:0000259" key="6">
    <source>
        <dbReference type="PROSITE" id="PS50011"/>
    </source>
</evidence>
<dbReference type="InterPro" id="IPR000719">
    <property type="entry name" value="Prot_kinase_dom"/>
</dbReference>